<dbReference type="InterPro" id="IPR036291">
    <property type="entry name" value="NAD(P)-bd_dom_sf"/>
</dbReference>
<evidence type="ECO:0000256" key="2">
    <source>
        <dbReference type="ARBA" id="ARBA00007637"/>
    </source>
</evidence>
<dbReference type="RefSeq" id="WP_284320752.1">
    <property type="nucleotide sequence ID" value="NZ_BSOB01000017.1"/>
</dbReference>
<accession>A0ABQ5XMV3</accession>
<dbReference type="Proteomes" id="UP001156670">
    <property type="component" value="Unassembled WGS sequence"/>
</dbReference>
<dbReference type="EMBL" id="BSOB01000017">
    <property type="protein sequence ID" value="GLQ93022.1"/>
    <property type="molecule type" value="Genomic_DNA"/>
</dbReference>
<proteinExistence type="inferred from homology"/>
<evidence type="ECO:0000313" key="5">
    <source>
        <dbReference type="Proteomes" id="UP001156670"/>
    </source>
</evidence>
<gene>
    <name evidence="4" type="ORF">GCM10007901_19730</name>
</gene>
<evidence type="ECO:0000313" key="4">
    <source>
        <dbReference type="EMBL" id="GLQ93022.1"/>
    </source>
</evidence>
<dbReference type="Gene3D" id="3.90.25.10">
    <property type="entry name" value="UDP-galactose 4-epimerase, domain 1"/>
    <property type="match status" value="1"/>
</dbReference>
<organism evidence="4 5">
    <name type="scientific">Dyella acidisoli</name>
    <dbReference type="NCBI Taxonomy" id="1867834"/>
    <lineage>
        <taxon>Bacteria</taxon>
        <taxon>Pseudomonadati</taxon>
        <taxon>Pseudomonadota</taxon>
        <taxon>Gammaproteobacteria</taxon>
        <taxon>Lysobacterales</taxon>
        <taxon>Rhodanobacteraceae</taxon>
        <taxon>Dyella</taxon>
    </lineage>
</organism>
<dbReference type="SUPFAM" id="SSF51735">
    <property type="entry name" value="NAD(P)-binding Rossmann-fold domains"/>
    <property type="match status" value="1"/>
</dbReference>
<name>A0ABQ5XMV3_9GAMM</name>
<protein>
    <submittedName>
        <fullName evidence="4">GDP-6-deoxy-D-lyxo-4-hexulose reductase</fullName>
    </submittedName>
</protein>
<keyword evidence="5" id="KW-1185">Reference proteome</keyword>
<dbReference type="Gene3D" id="3.40.50.720">
    <property type="entry name" value="NAD(P)-binding Rossmann-like Domain"/>
    <property type="match status" value="1"/>
</dbReference>
<evidence type="ECO:0000259" key="3">
    <source>
        <dbReference type="Pfam" id="PF01370"/>
    </source>
</evidence>
<evidence type="ECO:0000256" key="1">
    <source>
        <dbReference type="ARBA" id="ARBA00005125"/>
    </source>
</evidence>
<comment type="caution">
    <text evidence="4">The sequence shown here is derived from an EMBL/GenBank/DDBJ whole genome shotgun (WGS) entry which is preliminary data.</text>
</comment>
<sequence>MASPSDRSQPVALVTGSLGFTGKYVSAELMAAGYNVVGLSHGPAAGNVEVDLCDREATIMAVGNLMPDVVIHLAAIAFVAHGDADAIYRTNIVGTRNLLEALASSSHRPRTVILASSANIYGNSDVSLLTEDLPAAPANDYAVSKLAMEQMARLWTDRLPIVLTRPFNYTGVGQSEKYLLPKIVSHFQRRAPMIELGNINVARDFQDVRFVASAYRKLLDADAVGEVVNLCSGHAYTLNEVIGMMEDLAGYRMEVRVNPAFVRANEVARLAGSNAKLARLIGPLDMIPLRQTLQWMYEASE</sequence>
<reference evidence="5" key="1">
    <citation type="journal article" date="2019" name="Int. J. Syst. Evol. Microbiol.">
        <title>The Global Catalogue of Microorganisms (GCM) 10K type strain sequencing project: providing services to taxonomists for standard genome sequencing and annotation.</title>
        <authorList>
            <consortium name="The Broad Institute Genomics Platform"/>
            <consortium name="The Broad Institute Genome Sequencing Center for Infectious Disease"/>
            <person name="Wu L."/>
            <person name="Ma J."/>
        </authorList>
    </citation>
    <scope>NUCLEOTIDE SEQUENCE [LARGE SCALE GENOMIC DNA]</scope>
    <source>
        <strain evidence="5">NBRC 111980</strain>
    </source>
</reference>
<feature type="domain" description="NAD-dependent epimerase/dehydratase" evidence="3">
    <location>
        <begin position="12"/>
        <end position="231"/>
    </location>
</feature>
<dbReference type="PANTHER" id="PTHR43000">
    <property type="entry name" value="DTDP-D-GLUCOSE 4,6-DEHYDRATASE-RELATED"/>
    <property type="match status" value="1"/>
</dbReference>
<comment type="similarity">
    <text evidence="2">Belongs to the NAD(P)-dependent epimerase/dehydratase family.</text>
</comment>
<dbReference type="InterPro" id="IPR001509">
    <property type="entry name" value="Epimerase_deHydtase"/>
</dbReference>
<dbReference type="Pfam" id="PF01370">
    <property type="entry name" value="Epimerase"/>
    <property type="match status" value="1"/>
</dbReference>
<comment type="pathway">
    <text evidence="1">Bacterial outer membrane biogenesis; LPS O-antigen biosynthesis.</text>
</comment>